<keyword evidence="6" id="KW-1185">Reference proteome</keyword>
<evidence type="ECO:0000256" key="1">
    <source>
        <dbReference type="ARBA" id="ARBA00004370"/>
    </source>
</evidence>
<evidence type="ECO:0000256" key="3">
    <source>
        <dbReference type="SAM" id="MobiDB-lite"/>
    </source>
</evidence>
<evidence type="ECO:0000313" key="5">
    <source>
        <dbReference type="EMBL" id="MFI2473677.1"/>
    </source>
</evidence>
<sequence>MTQNNGDTRRTRRRAGRPAGPPVEETGTSEITVKSPAVVLVAETQSATAEPATAETAPAEPDVEVIAAAPAAEDTVVAEKVALTKESPAEPEEDAADVPEAADIQAGSKPKLGARRIVALAASAVLILALMVGAGVTVFLVHNNTVREDRRNEYLQAARQAVLNLTTIRADSAKEDIERILATASGKFKNEFDGRVDPFMEVVKQAKVVSTGEVVESALVRDDEDSAVVLIAAKQTLTNAGSAEPQTRFYRFRITVTRTDSGLSASNVEFVA</sequence>
<evidence type="ECO:0000256" key="4">
    <source>
        <dbReference type="SAM" id="Phobius"/>
    </source>
</evidence>
<dbReference type="PANTHER" id="PTHR37042:SF4">
    <property type="entry name" value="OUTER MEMBRANE PROTEIN RV1973"/>
    <property type="match status" value="1"/>
</dbReference>
<reference evidence="5 6" key="1">
    <citation type="submission" date="2024-10" db="EMBL/GenBank/DDBJ databases">
        <title>The Natural Products Discovery Center: Release of the First 8490 Sequenced Strains for Exploring Actinobacteria Biosynthetic Diversity.</title>
        <authorList>
            <person name="Kalkreuter E."/>
            <person name="Kautsar S.A."/>
            <person name="Yang D."/>
            <person name="Bader C.D."/>
            <person name="Teijaro C.N."/>
            <person name="Fluegel L."/>
            <person name="Davis C.M."/>
            <person name="Simpson J.R."/>
            <person name="Lauterbach L."/>
            <person name="Steele A.D."/>
            <person name="Gui C."/>
            <person name="Meng S."/>
            <person name="Li G."/>
            <person name="Viehrig K."/>
            <person name="Ye F."/>
            <person name="Su P."/>
            <person name="Kiefer A.F."/>
            <person name="Nichols A."/>
            <person name="Cepeda A.J."/>
            <person name="Yan W."/>
            <person name="Fan B."/>
            <person name="Jiang Y."/>
            <person name="Adhikari A."/>
            <person name="Zheng C.-J."/>
            <person name="Schuster L."/>
            <person name="Cowan T.M."/>
            <person name="Smanski M.J."/>
            <person name="Chevrette M.G."/>
            <person name="De Carvalho L.P.S."/>
            <person name="Shen B."/>
        </authorList>
    </citation>
    <scope>NUCLEOTIDE SEQUENCE [LARGE SCALE GENOMIC DNA]</scope>
    <source>
        <strain evidence="5 6">NPDC019275</strain>
    </source>
</reference>
<feature type="compositionally biased region" description="Low complexity" evidence="3">
    <location>
        <begin position="47"/>
        <end position="64"/>
    </location>
</feature>
<gene>
    <name evidence="5" type="ORF">ACH49W_09915</name>
</gene>
<evidence type="ECO:0008006" key="7">
    <source>
        <dbReference type="Google" id="ProtNLM"/>
    </source>
</evidence>
<keyword evidence="4" id="KW-0812">Transmembrane</keyword>
<accession>A0ABW7WXU7</accession>
<dbReference type="PANTHER" id="PTHR37042">
    <property type="entry name" value="OUTER MEMBRANE PROTEIN RV1973"/>
    <property type="match status" value="1"/>
</dbReference>
<keyword evidence="2 4" id="KW-0472">Membrane</keyword>
<dbReference type="EMBL" id="JBIRYO010000005">
    <property type="protein sequence ID" value="MFI2473677.1"/>
    <property type="molecule type" value="Genomic_DNA"/>
</dbReference>
<evidence type="ECO:0000256" key="2">
    <source>
        <dbReference type="ARBA" id="ARBA00023136"/>
    </source>
</evidence>
<comment type="subcellular location">
    <subcellularLocation>
        <location evidence="1">Membrane</location>
    </subcellularLocation>
</comment>
<feature type="transmembrane region" description="Helical" evidence="4">
    <location>
        <begin position="117"/>
        <end position="141"/>
    </location>
</feature>
<dbReference type="RefSeq" id="WP_364822676.1">
    <property type="nucleotide sequence ID" value="NZ_JBFAYM010000008.1"/>
</dbReference>
<feature type="region of interest" description="Disordered" evidence="3">
    <location>
        <begin position="1"/>
        <end position="64"/>
    </location>
</feature>
<organism evidence="5 6">
    <name type="scientific">Nocardia xishanensis</name>
    <dbReference type="NCBI Taxonomy" id="238964"/>
    <lineage>
        <taxon>Bacteria</taxon>
        <taxon>Bacillati</taxon>
        <taxon>Actinomycetota</taxon>
        <taxon>Actinomycetes</taxon>
        <taxon>Mycobacteriales</taxon>
        <taxon>Nocardiaceae</taxon>
        <taxon>Nocardia</taxon>
    </lineage>
</organism>
<comment type="caution">
    <text evidence="5">The sequence shown here is derived from an EMBL/GenBank/DDBJ whole genome shotgun (WGS) entry which is preliminary data.</text>
</comment>
<dbReference type="Proteomes" id="UP001611415">
    <property type="component" value="Unassembled WGS sequence"/>
</dbReference>
<proteinExistence type="predicted"/>
<protein>
    <recommendedName>
        <fullName evidence="7">Mce-associated membrane protein</fullName>
    </recommendedName>
</protein>
<evidence type="ECO:0000313" key="6">
    <source>
        <dbReference type="Proteomes" id="UP001611415"/>
    </source>
</evidence>
<keyword evidence="4" id="KW-1133">Transmembrane helix</keyword>
<name>A0ABW7WXU7_9NOCA</name>